<evidence type="ECO:0000259" key="1">
    <source>
        <dbReference type="PROSITE" id="PS50802"/>
    </source>
</evidence>
<keyword evidence="4" id="KW-1185">Reference proteome</keyword>
<evidence type="ECO:0000313" key="2">
    <source>
        <dbReference type="EMBL" id="KEH39669.1"/>
    </source>
</evidence>
<proteinExistence type="predicted"/>
<dbReference type="PANTHER" id="PTHR31569">
    <property type="entry name" value="SWIM-TYPE DOMAIN-CONTAINING PROTEIN"/>
    <property type="match status" value="1"/>
</dbReference>
<organism evidence="2 4">
    <name type="scientific">Medicago truncatula</name>
    <name type="common">Barrel medic</name>
    <name type="synonym">Medicago tribuloides</name>
    <dbReference type="NCBI Taxonomy" id="3880"/>
    <lineage>
        <taxon>Eukaryota</taxon>
        <taxon>Viridiplantae</taxon>
        <taxon>Streptophyta</taxon>
        <taxon>Embryophyta</taxon>
        <taxon>Tracheophyta</taxon>
        <taxon>Spermatophyta</taxon>
        <taxon>Magnoliopsida</taxon>
        <taxon>eudicotyledons</taxon>
        <taxon>Gunneridae</taxon>
        <taxon>Pentapetalae</taxon>
        <taxon>rosids</taxon>
        <taxon>fabids</taxon>
        <taxon>Fabales</taxon>
        <taxon>Fabaceae</taxon>
        <taxon>Papilionoideae</taxon>
        <taxon>50 kb inversion clade</taxon>
        <taxon>NPAAA clade</taxon>
        <taxon>Hologalegina</taxon>
        <taxon>IRL clade</taxon>
        <taxon>Trifolieae</taxon>
        <taxon>Medicago</taxon>
    </lineage>
</organism>
<dbReference type="HOGENOM" id="CLU_013727_5_0_1"/>
<feature type="domain" description="OTU" evidence="1">
    <location>
        <begin position="559"/>
        <end position="595"/>
    </location>
</feature>
<name>A0A072VCA3_MEDTR</name>
<evidence type="ECO:0000313" key="4">
    <source>
        <dbReference type="Proteomes" id="UP000002051"/>
    </source>
</evidence>
<protein>
    <recommendedName>
        <fullName evidence="1">OTU domain-containing protein</fullName>
    </recommendedName>
</protein>
<gene>
    <name evidence="2" type="ordered locus">MTR_2g105460</name>
</gene>
<dbReference type="Proteomes" id="UP000002051">
    <property type="component" value="Chromosome 2"/>
</dbReference>
<dbReference type="EMBL" id="CM001218">
    <property type="protein sequence ID" value="KEH39669.1"/>
    <property type="molecule type" value="Genomic_DNA"/>
</dbReference>
<dbReference type="InterPro" id="IPR052579">
    <property type="entry name" value="Zinc_finger_SWIM"/>
</dbReference>
<reference evidence="3" key="3">
    <citation type="submission" date="2015-04" db="UniProtKB">
        <authorList>
            <consortium name="EnsemblPlants"/>
        </authorList>
    </citation>
    <scope>IDENTIFICATION</scope>
    <source>
        <strain evidence="3">cv. Jemalong A17</strain>
    </source>
</reference>
<accession>A0A072VCA3</accession>
<dbReference type="InterPro" id="IPR003323">
    <property type="entry name" value="OTU_dom"/>
</dbReference>
<dbReference type="Pfam" id="PF10551">
    <property type="entry name" value="MULE"/>
    <property type="match status" value="1"/>
</dbReference>
<dbReference type="PANTHER" id="PTHR31569:SF4">
    <property type="entry name" value="SWIM-TYPE DOMAIN-CONTAINING PROTEIN"/>
    <property type="match status" value="1"/>
</dbReference>
<reference evidence="2 4" key="2">
    <citation type="journal article" date="2014" name="BMC Genomics">
        <title>An improved genome release (version Mt4.0) for the model legume Medicago truncatula.</title>
        <authorList>
            <person name="Tang H."/>
            <person name="Krishnakumar V."/>
            <person name="Bidwell S."/>
            <person name="Rosen B."/>
            <person name="Chan A."/>
            <person name="Zhou S."/>
            <person name="Gentzbittel L."/>
            <person name="Childs K.L."/>
            <person name="Yandell M."/>
            <person name="Gundlach H."/>
            <person name="Mayer K.F."/>
            <person name="Schwartz D.C."/>
            <person name="Town C.D."/>
        </authorList>
    </citation>
    <scope>GENOME REANNOTATION</scope>
    <source>
        <strain evidence="2">A17</strain>
        <strain evidence="3 4">cv. Jemalong A17</strain>
    </source>
</reference>
<reference evidence="2 4" key="1">
    <citation type="journal article" date="2011" name="Nature">
        <title>The Medicago genome provides insight into the evolution of rhizobial symbioses.</title>
        <authorList>
            <person name="Young N.D."/>
            <person name="Debelle F."/>
            <person name="Oldroyd G.E."/>
            <person name="Geurts R."/>
            <person name="Cannon S.B."/>
            <person name="Udvardi M.K."/>
            <person name="Benedito V.A."/>
            <person name="Mayer K.F."/>
            <person name="Gouzy J."/>
            <person name="Schoof H."/>
            <person name="Van de Peer Y."/>
            <person name="Proost S."/>
            <person name="Cook D.R."/>
            <person name="Meyers B.C."/>
            <person name="Spannagl M."/>
            <person name="Cheung F."/>
            <person name="De Mita S."/>
            <person name="Krishnakumar V."/>
            <person name="Gundlach H."/>
            <person name="Zhou S."/>
            <person name="Mudge J."/>
            <person name="Bharti A.K."/>
            <person name="Murray J.D."/>
            <person name="Naoumkina M.A."/>
            <person name="Rosen B."/>
            <person name="Silverstein K.A."/>
            <person name="Tang H."/>
            <person name="Rombauts S."/>
            <person name="Zhao P.X."/>
            <person name="Zhou P."/>
            <person name="Barbe V."/>
            <person name="Bardou P."/>
            <person name="Bechner M."/>
            <person name="Bellec A."/>
            <person name="Berger A."/>
            <person name="Berges H."/>
            <person name="Bidwell S."/>
            <person name="Bisseling T."/>
            <person name="Choisne N."/>
            <person name="Couloux A."/>
            <person name="Denny R."/>
            <person name="Deshpande S."/>
            <person name="Dai X."/>
            <person name="Doyle J.J."/>
            <person name="Dudez A.M."/>
            <person name="Farmer A.D."/>
            <person name="Fouteau S."/>
            <person name="Franken C."/>
            <person name="Gibelin C."/>
            <person name="Gish J."/>
            <person name="Goldstein S."/>
            <person name="Gonzalez A.J."/>
            <person name="Green P.J."/>
            <person name="Hallab A."/>
            <person name="Hartog M."/>
            <person name="Hua A."/>
            <person name="Humphray S.J."/>
            <person name="Jeong D.H."/>
            <person name="Jing Y."/>
            <person name="Jocker A."/>
            <person name="Kenton S.M."/>
            <person name="Kim D.J."/>
            <person name="Klee K."/>
            <person name="Lai H."/>
            <person name="Lang C."/>
            <person name="Lin S."/>
            <person name="Macmil S.L."/>
            <person name="Magdelenat G."/>
            <person name="Matthews L."/>
            <person name="McCorrison J."/>
            <person name="Monaghan E.L."/>
            <person name="Mun J.H."/>
            <person name="Najar F.Z."/>
            <person name="Nicholson C."/>
            <person name="Noirot C."/>
            <person name="O'Bleness M."/>
            <person name="Paule C.R."/>
            <person name="Poulain J."/>
            <person name="Prion F."/>
            <person name="Qin B."/>
            <person name="Qu C."/>
            <person name="Retzel E.F."/>
            <person name="Riddle C."/>
            <person name="Sallet E."/>
            <person name="Samain S."/>
            <person name="Samson N."/>
            <person name="Sanders I."/>
            <person name="Saurat O."/>
            <person name="Scarpelli C."/>
            <person name="Schiex T."/>
            <person name="Segurens B."/>
            <person name="Severin A.J."/>
            <person name="Sherrier D.J."/>
            <person name="Shi R."/>
            <person name="Sims S."/>
            <person name="Singer S.R."/>
            <person name="Sinharoy S."/>
            <person name="Sterck L."/>
            <person name="Viollet A."/>
            <person name="Wang B.B."/>
            <person name="Wang K."/>
            <person name="Wang M."/>
            <person name="Wang X."/>
            <person name="Warfsmann J."/>
            <person name="Weissenbach J."/>
            <person name="White D.D."/>
            <person name="White J.D."/>
            <person name="Wiley G.B."/>
            <person name="Wincker P."/>
            <person name="Xing Y."/>
            <person name="Yang L."/>
            <person name="Yao Z."/>
            <person name="Ying F."/>
            <person name="Zhai J."/>
            <person name="Zhou L."/>
            <person name="Zuber A."/>
            <person name="Denarie J."/>
            <person name="Dixon R.A."/>
            <person name="May G.D."/>
            <person name="Schwartz D.C."/>
            <person name="Rogers J."/>
            <person name="Quetier F."/>
            <person name="Town C.D."/>
            <person name="Roe B.A."/>
        </authorList>
    </citation>
    <scope>NUCLEOTIDE SEQUENCE [LARGE SCALE GENOMIC DNA]</scope>
    <source>
        <strain evidence="2">A17</strain>
        <strain evidence="3 4">cv. Jemalong A17</strain>
    </source>
</reference>
<evidence type="ECO:0000313" key="3">
    <source>
        <dbReference type="EnsemblPlants" id="KEH39669"/>
    </source>
</evidence>
<dbReference type="PROSITE" id="PS50802">
    <property type="entry name" value="OTU"/>
    <property type="match status" value="1"/>
</dbReference>
<dbReference type="InterPro" id="IPR018289">
    <property type="entry name" value="MULE_transposase_dom"/>
</dbReference>
<dbReference type="EnsemblPlants" id="KEH39669">
    <property type="protein sequence ID" value="KEH39669"/>
    <property type="gene ID" value="MTR_2g105460"/>
</dbReference>
<dbReference type="AlphaFoldDB" id="A0A072VCA3"/>
<sequence length="595" mass="68239">MFHQMKQPPAPPTYYFIINFHTTSIQTPNPKIIQASSIGENAEDVPGETKPNFVEFPGDVKPPKVEAKSNINGASKYVDSSVLPLQAHEVDTASFFSDDVKSKDREELLEWARRQANKAGFTIVAQRSSLINPMFCLANRGDKKPLQYLISKLEEHNYTYYSRTQSESTTIEDIFWAHPTSVKLFNNFPTVLVMDSTYKTNMYKMPMFEVVGVTSNDLTYSVWFGFVTHEKEENFVWVLKMLRKLLTSKMNMPKIVNILWEKKDGKEVKPRDVVKKIIRAWKTMVESPTQELYANALVEFQDSCSDFSLFQNYAMTTLNEVKEKIARAWIDHVLHLGCRTTNRVESAHALVNKYLENSVGDLGTCLEKIHDMLVLQFTAIQTTFGQSVTLLEHRFKDIILYSSLGGHVSRYALDNIVLEETRCRKTLLRMGEESNEVGFCVKVELKAIVERLRKLPFQMKLEVKEGLRQLAFPETTMMSPPPRKVPTKGAKKKLDIAMSKGKITSTSRIPSLWEKKKGARLCKTSLSPLPPPSRYPKPKVIPVMRPIDYMPRFMLPFIEKVMDVIGDGHCRFRAIAEFMDLTEQNHIMIRTLLIQ</sequence>